<feature type="transmembrane region" description="Helical" evidence="9">
    <location>
        <begin position="368"/>
        <end position="388"/>
    </location>
</feature>
<dbReference type="SUPFAM" id="SSF82714">
    <property type="entry name" value="Multidrug efflux transporter AcrB TolC docking domain, DN and DC subdomains"/>
    <property type="match status" value="2"/>
</dbReference>
<feature type="transmembrane region" description="Helical" evidence="9">
    <location>
        <begin position="932"/>
        <end position="956"/>
    </location>
</feature>
<evidence type="ECO:0000313" key="12">
    <source>
        <dbReference type="Proteomes" id="UP001228044"/>
    </source>
</evidence>
<evidence type="ECO:0000256" key="6">
    <source>
        <dbReference type="ARBA" id="ARBA00022692"/>
    </source>
</evidence>
<evidence type="ECO:0000256" key="7">
    <source>
        <dbReference type="ARBA" id="ARBA00022989"/>
    </source>
</evidence>
<feature type="transmembrane region" description="Helical" evidence="9">
    <location>
        <begin position="471"/>
        <end position="498"/>
    </location>
</feature>
<dbReference type="SUPFAM" id="SSF82866">
    <property type="entry name" value="Multidrug efflux transporter AcrB transmembrane domain"/>
    <property type="match status" value="2"/>
</dbReference>
<keyword evidence="12" id="KW-1185">Reference proteome</keyword>
<dbReference type="InterPro" id="IPR001036">
    <property type="entry name" value="Acrflvin-R"/>
</dbReference>
<dbReference type="PROSITE" id="PS50156">
    <property type="entry name" value="SSD"/>
    <property type="match status" value="1"/>
</dbReference>
<sequence length="1075" mass="115063">MNLSKFFIDRPIFAGVISVLMVLAGLIAVRGLPISEYPEVVPPSVVVRANYPGANPKVIAETVATPLEEALNGVEGMLYMGSQATTDGLMTLTVTFKLGTDPDKAQQLVQNRVAQAEPRLPEEVKRLGVTTIKSSPDLTMVVHLLSPTGRYDMTYLRNYALLNVKDRLARLQGVGDVQLFGSGDYAMRVWLDPQKVAQHGLSAGDVVNAIRSQNIQAAAGVVGASPGLAGIDTQLSINAQGRLQNEQEFGDIIVKTENGAVTHLRELGRIELGASGYALRSLLDNKDAVAVPIFAAPGSNAIQISDQVRATMAELKPFMPEGVDYSIVYDPTQFVRASIESVVHTLLEAVALVVLVVILFLQTWRASIIPLLAVPVSVVGTFAVMHLFGFSINALSLFGLVLAIGIVVDDAIVVVENVERNIEAGLSPRDATYRAMREVSGPIIAIALVLVAVFVPLAFISGLTGQFYRQFALTIAISTVISAINSLTLSPALAALLLKGHDAPKDALTRGMDRLFGRFFAGFNRLFGRGSAAYGRGVQRAIGRKTAMLILYAGLALLTVGLFKAVPGGFVPAQDKQYLIGFAQLPDGATLDRTEDVIRRMSDITLKTPGVEHAIAFPGLSINGFTNSSNSGIVFVALKPFEERRGKGLSAGEIAGAMNAQFGAIQEAFVVMFPPPPVQGLGTTGGFKLQLEDRGGLGYEALDQAVKAFMAKAYQTPELAGMFSSYQVNVPQLYADIDRTKARQLGVAVTDVFDTMQIYLGSLYVNDFNKFGRTYSVRVQADAAYRARAEDVGQLKVRSNSGEMVPLSALMKVEHSVGPERAMRYNGFLSADINGGPAPGFSSGQAQDAIKRIAAETLPPGISYEWTELTYQEILAGNSAVWVFPLAILLVFLVLAAQYESLTLPLAILLIVPMGLLAAMTGVWLTKGDNNVFTQIGLMVLVGLSAKNAILIVEFARELEFAGRKPLAAAIEAARLRLRPILMTSMAFVMGVLPLVLATGAGSEMRAAMGVAVFAGMIGVTAFGLFLTPVFYVFLRQLTGNRPLKLHGEVPHLEEAFAGGTLNKAVPAAARHEHE</sequence>
<feature type="transmembrane region" description="Helical" evidence="9">
    <location>
        <begin position="1007"/>
        <end position="1035"/>
    </location>
</feature>
<evidence type="ECO:0000256" key="4">
    <source>
        <dbReference type="ARBA" id="ARBA00022475"/>
    </source>
</evidence>
<keyword evidence="8 9" id="KW-0472">Membrane</keyword>
<dbReference type="Gene3D" id="1.20.1640.10">
    <property type="entry name" value="Multidrug efflux transporter AcrB transmembrane domain"/>
    <property type="match status" value="2"/>
</dbReference>
<dbReference type="Gene3D" id="3.30.70.1440">
    <property type="entry name" value="Multidrug efflux transporter AcrB pore domain"/>
    <property type="match status" value="1"/>
</dbReference>
<evidence type="ECO:0000313" key="11">
    <source>
        <dbReference type="EMBL" id="MDN3920056.1"/>
    </source>
</evidence>
<comment type="similarity">
    <text evidence="2 9">Belongs to the resistance-nodulation-cell division (RND) (TC 2.A.6) family.</text>
</comment>
<keyword evidence="7 9" id="KW-1133">Transmembrane helix</keyword>
<proteinExistence type="inferred from homology"/>
<dbReference type="SUPFAM" id="SSF82693">
    <property type="entry name" value="Multidrug efflux transporter AcrB pore domain, PN1, PN2, PC1 and PC2 subdomains"/>
    <property type="match status" value="4"/>
</dbReference>
<dbReference type="Gene3D" id="3.30.2090.10">
    <property type="entry name" value="Multidrug efflux transporter AcrB TolC docking domain, DN and DC subdomains"/>
    <property type="match status" value="2"/>
</dbReference>
<feature type="domain" description="SSD" evidence="10">
    <location>
        <begin position="367"/>
        <end position="496"/>
    </location>
</feature>
<feature type="transmembrane region" description="Helical" evidence="9">
    <location>
        <begin position="549"/>
        <end position="570"/>
    </location>
</feature>
<evidence type="ECO:0000256" key="1">
    <source>
        <dbReference type="ARBA" id="ARBA00004429"/>
    </source>
</evidence>
<protein>
    <recommendedName>
        <fullName evidence="9">Efflux pump membrane transporter</fullName>
    </recommendedName>
</protein>
<dbReference type="Gene3D" id="3.30.70.1430">
    <property type="entry name" value="Multidrug efflux transporter AcrB pore domain"/>
    <property type="match status" value="2"/>
</dbReference>
<dbReference type="Gene3D" id="3.30.70.1320">
    <property type="entry name" value="Multidrug efflux transporter AcrB pore domain like"/>
    <property type="match status" value="1"/>
</dbReference>
<feature type="transmembrane region" description="Helical" evidence="9">
    <location>
        <begin position="342"/>
        <end position="361"/>
    </location>
</feature>
<keyword evidence="6 9" id="KW-0812">Transmembrane</keyword>
<dbReference type="InterPro" id="IPR004764">
    <property type="entry name" value="MdtF-like"/>
</dbReference>
<dbReference type="InterPro" id="IPR027463">
    <property type="entry name" value="AcrB_DN_DC_subdom"/>
</dbReference>
<dbReference type="PANTHER" id="PTHR32063:SF11">
    <property type="entry name" value="CATION OR DRUG EFFLUX SYSTEM PROTEIN"/>
    <property type="match status" value="1"/>
</dbReference>
<comment type="caution">
    <text evidence="11">The sequence shown here is derived from an EMBL/GenBank/DDBJ whole genome shotgun (WGS) entry which is preliminary data.</text>
</comment>
<dbReference type="RefSeq" id="WP_290358374.1">
    <property type="nucleotide sequence ID" value="NZ_JAUHHC010000002.1"/>
</dbReference>
<feature type="transmembrane region" description="Helical" evidence="9">
    <location>
        <begin position="12"/>
        <end position="32"/>
    </location>
</feature>
<gene>
    <name evidence="11" type="ORF">QWJ38_07160</name>
</gene>
<keyword evidence="5 9" id="KW-0997">Cell inner membrane</keyword>
<dbReference type="Proteomes" id="UP001228044">
    <property type="component" value="Unassembled WGS sequence"/>
</dbReference>
<feature type="transmembrane region" description="Helical" evidence="9">
    <location>
        <begin position="879"/>
        <end position="897"/>
    </location>
</feature>
<evidence type="ECO:0000256" key="9">
    <source>
        <dbReference type="RuleBase" id="RU364070"/>
    </source>
</evidence>
<evidence type="ECO:0000256" key="5">
    <source>
        <dbReference type="ARBA" id="ARBA00022519"/>
    </source>
</evidence>
<comment type="subcellular location">
    <subcellularLocation>
        <location evidence="1 9">Cell inner membrane</location>
        <topology evidence="1 9">Multi-pass membrane protein</topology>
    </subcellularLocation>
</comment>
<dbReference type="PANTHER" id="PTHR32063">
    <property type="match status" value="1"/>
</dbReference>
<evidence type="ECO:0000256" key="3">
    <source>
        <dbReference type="ARBA" id="ARBA00022448"/>
    </source>
</evidence>
<dbReference type="NCBIfam" id="NF000282">
    <property type="entry name" value="RND_permease_1"/>
    <property type="match status" value="1"/>
</dbReference>
<feature type="transmembrane region" description="Helical" evidence="9">
    <location>
        <begin position="981"/>
        <end position="1001"/>
    </location>
</feature>
<dbReference type="PRINTS" id="PR00702">
    <property type="entry name" value="ACRIFLAVINRP"/>
</dbReference>
<evidence type="ECO:0000256" key="8">
    <source>
        <dbReference type="ARBA" id="ARBA00023136"/>
    </source>
</evidence>
<organism evidence="11 12">
    <name type="scientific">Roseateles violae</name>
    <dbReference type="NCBI Taxonomy" id="3058042"/>
    <lineage>
        <taxon>Bacteria</taxon>
        <taxon>Pseudomonadati</taxon>
        <taxon>Pseudomonadota</taxon>
        <taxon>Betaproteobacteria</taxon>
        <taxon>Burkholderiales</taxon>
        <taxon>Sphaerotilaceae</taxon>
        <taxon>Roseateles</taxon>
    </lineage>
</organism>
<dbReference type="NCBIfam" id="TIGR00915">
    <property type="entry name" value="2A0602"/>
    <property type="match status" value="1"/>
</dbReference>
<evidence type="ECO:0000259" key="10">
    <source>
        <dbReference type="PROSITE" id="PS50156"/>
    </source>
</evidence>
<name>A0ABT8DV60_9BURK</name>
<keyword evidence="3 9" id="KW-0813">Transport</keyword>
<feature type="transmembrane region" description="Helical" evidence="9">
    <location>
        <begin position="439"/>
        <end position="459"/>
    </location>
</feature>
<reference evidence="11 12" key="1">
    <citation type="submission" date="2023-06" db="EMBL/GenBank/DDBJ databases">
        <title>Pelomonas sp. PFR6 16S ribosomal RNA gene Genome sequencing and assembly.</title>
        <authorList>
            <person name="Woo H."/>
        </authorList>
    </citation>
    <scope>NUCLEOTIDE SEQUENCE [LARGE SCALE GENOMIC DNA]</scope>
    <source>
        <strain evidence="11 12">PFR6</strain>
    </source>
</reference>
<feature type="transmembrane region" description="Helical" evidence="9">
    <location>
        <begin position="394"/>
        <end position="418"/>
    </location>
</feature>
<feature type="transmembrane region" description="Helical" evidence="9">
    <location>
        <begin position="904"/>
        <end position="926"/>
    </location>
</feature>
<dbReference type="InterPro" id="IPR000731">
    <property type="entry name" value="SSD"/>
</dbReference>
<accession>A0ABT8DV60</accession>
<keyword evidence="4" id="KW-1003">Cell membrane</keyword>
<dbReference type="Pfam" id="PF00873">
    <property type="entry name" value="ACR_tran"/>
    <property type="match status" value="1"/>
</dbReference>
<dbReference type="EMBL" id="JAUHHC010000002">
    <property type="protein sequence ID" value="MDN3920056.1"/>
    <property type="molecule type" value="Genomic_DNA"/>
</dbReference>
<evidence type="ECO:0000256" key="2">
    <source>
        <dbReference type="ARBA" id="ARBA00010942"/>
    </source>
</evidence>